<dbReference type="InterPro" id="IPR019670">
    <property type="entry name" value="DUF2523"/>
</dbReference>
<evidence type="ECO:0000313" key="2">
    <source>
        <dbReference type="EMBL" id="PNG06678.1"/>
    </source>
</evidence>
<gene>
    <name evidence="2" type="ORF">CXL00_07055</name>
</gene>
<keyword evidence="1" id="KW-0812">Transmembrane</keyword>
<dbReference type="Pfam" id="PF10734">
    <property type="entry name" value="DUF2523"/>
    <property type="match status" value="1"/>
</dbReference>
<evidence type="ECO:0000313" key="3">
    <source>
        <dbReference type="Proteomes" id="UP000235897"/>
    </source>
</evidence>
<organism evidence="2 3">
    <name type="scientific">Stutzerimonas stutzeri</name>
    <name type="common">Pseudomonas stutzeri</name>
    <dbReference type="NCBI Taxonomy" id="316"/>
    <lineage>
        <taxon>Bacteria</taxon>
        <taxon>Pseudomonadati</taxon>
        <taxon>Pseudomonadota</taxon>
        <taxon>Gammaproteobacteria</taxon>
        <taxon>Pseudomonadales</taxon>
        <taxon>Pseudomonadaceae</taxon>
        <taxon>Stutzerimonas</taxon>
    </lineage>
</organism>
<evidence type="ECO:0000256" key="1">
    <source>
        <dbReference type="SAM" id="Phobius"/>
    </source>
</evidence>
<dbReference type="Proteomes" id="UP000235897">
    <property type="component" value="Unassembled WGS sequence"/>
</dbReference>
<protein>
    <recommendedName>
        <fullName evidence="4">DUF2523 domain-containing protein</fullName>
    </recommendedName>
</protein>
<keyword evidence="1" id="KW-0472">Membrane</keyword>
<dbReference type="AlphaFoldDB" id="A0A2N8SW12"/>
<evidence type="ECO:0008006" key="4">
    <source>
        <dbReference type="Google" id="ProtNLM"/>
    </source>
</evidence>
<reference evidence="2 3" key="1">
    <citation type="submission" date="2018-01" db="EMBL/GenBank/DDBJ databases">
        <title>Denitrification phenotypes of diverse strains of Pseudomonas stutzeri.</title>
        <authorList>
            <person name="Milligan D.A."/>
            <person name="Bergaust L."/>
            <person name="Bakken L.R."/>
            <person name="Frostegard A."/>
        </authorList>
    </citation>
    <scope>NUCLEOTIDE SEQUENCE [LARGE SCALE GENOMIC DNA]</scope>
    <source>
        <strain evidence="2 3">28a3</strain>
    </source>
</reference>
<accession>A0A2N8SW12</accession>
<sequence>MWPVLVSAIGSAIGALLPRIAAAIGVFAVSTIAVKPIIEALEAKLLGQMASFPTNVREFLAFLGVYDAIAIIFSAYVLLIGIQAAKAAASAKASKKG</sequence>
<feature type="transmembrane region" description="Helical" evidence="1">
    <location>
        <begin position="59"/>
        <end position="82"/>
    </location>
</feature>
<comment type="caution">
    <text evidence="2">The sequence shown here is derived from an EMBL/GenBank/DDBJ whole genome shotgun (WGS) entry which is preliminary data.</text>
</comment>
<proteinExistence type="predicted"/>
<dbReference type="RefSeq" id="WP_102846334.1">
    <property type="nucleotide sequence ID" value="NZ_JAMOIG010000001.1"/>
</dbReference>
<dbReference type="EMBL" id="POUW01000002">
    <property type="protein sequence ID" value="PNG06678.1"/>
    <property type="molecule type" value="Genomic_DNA"/>
</dbReference>
<keyword evidence="1" id="KW-1133">Transmembrane helix</keyword>
<name>A0A2N8SW12_STUST</name>